<dbReference type="EMBL" id="UOFG01000191">
    <property type="protein sequence ID" value="VAW63083.1"/>
    <property type="molecule type" value="Genomic_DNA"/>
</dbReference>
<evidence type="ECO:0000313" key="1">
    <source>
        <dbReference type="EMBL" id="VAW63083.1"/>
    </source>
</evidence>
<proteinExistence type="predicted"/>
<sequence length="409" mass="46389">MPVKGPEVQAQQQAVVVAVTKIKNFLHNAIYRLLLLMFTGVLASQSVNAAVLPEERVDSLYHNYTGGGITIDGPSILVRKNFADKISISANYYVDNITSASIDAITQASPYTENRVQQSIGIDYLNDKSTLSYSYTTSIESDFDATTHSFGISQEMFGSMTTISLGYSIGDNIITKTGDDTFLETSGFTDYRASLSQVLTKNLIMALTYDIITDDGFLNNPYRSIRYLDATNAEFGYSYQLEEYPETRSTNAVSISMRYFLPYRAALYGSYRYFTDSWGIKADTYEIGYVHPLEENWTFETSFRYYSQTQANFYSDLFPFARPQNVFARDKELSTFTDINIALGVTYEFGEDNLFFFDKGSANLYYTYMAFDYANFRDVRVNNGPATAGSEPLYNFTASVIRLYFSFWF</sequence>
<dbReference type="AlphaFoldDB" id="A0A3B0XFN2"/>
<dbReference type="InterPro" id="IPR021953">
    <property type="entry name" value="DUF3570"/>
</dbReference>
<evidence type="ECO:0008006" key="2">
    <source>
        <dbReference type="Google" id="ProtNLM"/>
    </source>
</evidence>
<protein>
    <recommendedName>
        <fullName evidence="2">DUF3570 domain-containing protein</fullName>
    </recommendedName>
</protein>
<gene>
    <name evidence="1" type="ORF">MNBD_GAMMA11-211</name>
</gene>
<organism evidence="1">
    <name type="scientific">hydrothermal vent metagenome</name>
    <dbReference type="NCBI Taxonomy" id="652676"/>
    <lineage>
        <taxon>unclassified sequences</taxon>
        <taxon>metagenomes</taxon>
        <taxon>ecological metagenomes</taxon>
    </lineage>
</organism>
<accession>A0A3B0XFN2</accession>
<reference evidence="1" key="1">
    <citation type="submission" date="2018-06" db="EMBL/GenBank/DDBJ databases">
        <authorList>
            <person name="Zhirakovskaya E."/>
        </authorList>
    </citation>
    <scope>NUCLEOTIDE SEQUENCE</scope>
</reference>
<dbReference type="Pfam" id="PF12094">
    <property type="entry name" value="DUF3570"/>
    <property type="match status" value="1"/>
</dbReference>
<name>A0A3B0XFN2_9ZZZZ</name>